<dbReference type="SMART" id="SM01117">
    <property type="entry name" value="Cyt-b5"/>
    <property type="match status" value="1"/>
</dbReference>
<gene>
    <name evidence="11" type="ORF">CYMTET_32783</name>
</gene>
<keyword evidence="12" id="KW-1185">Reference proteome</keyword>
<proteinExistence type="predicted"/>
<sequence>MATEGAAKARPRYYTPAEVAMHASPDDCWVSFLGSVYDLTKLVKSNEGPLVQPIIKCAGTDISNWFEKEMKEIRTHVDPITNLERPHMPMGRVLHVAPNEPVSNWSTNFGTAWWKDKTFQVGLLSQKTRVVRFKNVLTGQEDQLEVPSEELIREIRERYLEYNWHAASYTWKVMLPHDGEYTFQVLDMDKTLEDNGVLDENDEFETLAIPDDYYIPVIHLYYKDDLTVA</sequence>
<dbReference type="PANTHER" id="PTHR21281:SF0">
    <property type="entry name" value="CYTOCHROME B5 DOMAIN-CONTAINING PROTEIN 1"/>
    <property type="match status" value="1"/>
</dbReference>
<dbReference type="Gene3D" id="3.10.120.10">
    <property type="entry name" value="Cytochrome b5-like heme/steroid binding domain"/>
    <property type="match status" value="1"/>
</dbReference>
<evidence type="ECO:0000259" key="10">
    <source>
        <dbReference type="PROSITE" id="PS50255"/>
    </source>
</evidence>
<keyword evidence="2" id="KW-0963">Cytoplasm</keyword>
<accession>A0AAE0FEE1</accession>
<evidence type="ECO:0000313" key="12">
    <source>
        <dbReference type="Proteomes" id="UP001190700"/>
    </source>
</evidence>
<keyword evidence="4" id="KW-0479">Metal-binding</keyword>
<dbReference type="InterPro" id="IPR036400">
    <property type="entry name" value="Cyt_B5-like_heme/steroid_sf"/>
</dbReference>
<dbReference type="PROSITE" id="PS50255">
    <property type="entry name" value="CYTOCHROME_B5_2"/>
    <property type="match status" value="1"/>
</dbReference>
<keyword evidence="3" id="KW-0349">Heme</keyword>
<dbReference type="GO" id="GO:0046872">
    <property type="term" value="F:metal ion binding"/>
    <property type="evidence" value="ECO:0007669"/>
    <property type="project" value="UniProtKB-KW"/>
</dbReference>
<dbReference type="EMBL" id="LGRX02019766">
    <property type="protein sequence ID" value="KAK3258159.1"/>
    <property type="molecule type" value="Genomic_DNA"/>
</dbReference>
<evidence type="ECO:0000256" key="2">
    <source>
        <dbReference type="ARBA" id="ARBA00022490"/>
    </source>
</evidence>
<dbReference type="Proteomes" id="UP001190700">
    <property type="component" value="Unassembled WGS sequence"/>
</dbReference>
<feature type="domain" description="Cytochrome b5 heme-binding" evidence="10">
    <location>
        <begin position="11"/>
        <end position="94"/>
    </location>
</feature>
<evidence type="ECO:0000313" key="11">
    <source>
        <dbReference type="EMBL" id="KAK3258159.1"/>
    </source>
</evidence>
<evidence type="ECO:0000256" key="1">
    <source>
        <dbReference type="ARBA" id="ARBA00004430"/>
    </source>
</evidence>
<comment type="caution">
    <text evidence="11">The sequence shown here is derived from an EMBL/GenBank/DDBJ whole genome shotgun (WGS) entry which is preliminary data.</text>
</comment>
<dbReference type="InterPro" id="IPR001199">
    <property type="entry name" value="Cyt_B5-like_heme/steroid-bd"/>
</dbReference>
<reference evidence="11 12" key="1">
    <citation type="journal article" date="2015" name="Genome Biol. Evol.">
        <title>Comparative Genomics of a Bacterivorous Green Alga Reveals Evolutionary Causalities and Consequences of Phago-Mixotrophic Mode of Nutrition.</title>
        <authorList>
            <person name="Burns J.A."/>
            <person name="Paasch A."/>
            <person name="Narechania A."/>
            <person name="Kim E."/>
        </authorList>
    </citation>
    <scope>NUCLEOTIDE SEQUENCE [LARGE SCALE GENOMIC DNA]</scope>
    <source>
        <strain evidence="11 12">PLY_AMNH</strain>
    </source>
</reference>
<evidence type="ECO:0000256" key="4">
    <source>
        <dbReference type="ARBA" id="ARBA00022723"/>
    </source>
</evidence>
<organism evidence="11 12">
    <name type="scientific">Cymbomonas tetramitiformis</name>
    <dbReference type="NCBI Taxonomy" id="36881"/>
    <lineage>
        <taxon>Eukaryota</taxon>
        <taxon>Viridiplantae</taxon>
        <taxon>Chlorophyta</taxon>
        <taxon>Pyramimonadophyceae</taxon>
        <taxon>Pyramimonadales</taxon>
        <taxon>Pyramimonadaceae</taxon>
        <taxon>Cymbomonas</taxon>
    </lineage>
</organism>
<evidence type="ECO:0000256" key="7">
    <source>
        <dbReference type="ARBA" id="ARBA00023273"/>
    </source>
</evidence>
<comment type="subcellular location">
    <subcellularLocation>
        <location evidence="1">Cytoplasm</location>
        <location evidence="1">Cytoskeleton</location>
        <location evidence="1">Cilium axoneme</location>
    </subcellularLocation>
</comment>
<name>A0AAE0FEE1_9CHLO</name>
<dbReference type="InterPro" id="IPR052320">
    <property type="entry name" value="Cytochrome_b5_domain"/>
</dbReference>
<protein>
    <recommendedName>
        <fullName evidence="8">Cytochrome b5 domain-containing protein 1</fullName>
    </recommendedName>
</protein>
<evidence type="ECO:0000256" key="9">
    <source>
        <dbReference type="ARBA" id="ARBA00046139"/>
    </source>
</evidence>
<evidence type="ECO:0000256" key="5">
    <source>
        <dbReference type="ARBA" id="ARBA00023004"/>
    </source>
</evidence>
<dbReference type="GO" id="GO:0005930">
    <property type="term" value="C:axoneme"/>
    <property type="evidence" value="ECO:0007669"/>
    <property type="project" value="UniProtKB-SubCell"/>
</dbReference>
<dbReference type="AlphaFoldDB" id="A0AAE0FEE1"/>
<comment type="function">
    <text evidence="9">Radial spoke stalk protein that binds heme under oxidizing conditions. Required for the coordinated beating of multiple cilia maybe by functioning in a redox signaling pathway.</text>
</comment>
<keyword evidence="7" id="KW-0966">Cell projection</keyword>
<evidence type="ECO:0000256" key="8">
    <source>
        <dbReference type="ARBA" id="ARBA00040649"/>
    </source>
</evidence>
<keyword evidence="5" id="KW-0408">Iron</keyword>
<dbReference type="PANTHER" id="PTHR21281">
    <property type="entry name" value="CYTOCHROME B5 DOMAIN-CONTAINING PROTEIN 1"/>
    <property type="match status" value="1"/>
</dbReference>
<keyword evidence="6" id="KW-0206">Cytoskeleton</keyword>
<evidence type="ECO:0000256" key="6">
    <source>
        <dbReference type="ARBA" id="ARBA00023212"/>
    </source>
</evidence>
<dbReference type="Pfam" id="PF00173">
    <property type="entry name" value="Cyt-b5"/>
    <property type="match status" value="1"/>
</dbReference>
<evidence type="ECO:0000256" key="3">
    <source>
        <dbReference type="ARBA" id="ARBA00022617"/>
    </source>
</evidence>
<dbReference type="SUPFAM" id="SSF55856">
    <property type="entry name" value="Cytochrome b5-like heme/steroid binding domain"/>
    <property type="match status" value="1"/>
</dbReference>